<evidence type="ECO:0000259" key="1">
    <source>
        <dbReference type="PROSITE" id="PS50956"/>
    </source>
</evidence>
<dbReference type="Proteomes" id="UP000002727">
    <property type="component" value="Chromosome"/>
</dbReference>
<name>B6YUC3_THEON</name>
<dbReference type="AlphaFoldDB" id="B6YUC3"/>
<protein>
    <recommendedName>
        <fullName evidence="1">HTH asnC-type domain-containing protein</fullName>
    </recommendedName>
</protein>
<dbReference type="PANTHER" id="PTHR43413">
    <property type="entry name" value="TRANSCRIPTIONAL REGULATOR, ASNC FAMILY"/>
    <property type="match status" value="1"/>
</dbReference>
<organism evidence="2 3">
    <name type="scientific">Thermococcus onnurineus (strain NA1)</name>
    <dbReference type="NCBI Taxonomy" id="523850"/>
    <lineage>
        <taxon>Archaea</taxon>
        <taxon>Methanobacteriati</taxon>
        <taxon>Methanobacteriota</taxon>
        <taxon>Thermococci</taxon>
        <taxon>Thermococcales</taxon>
        <taxon>Thermococcaceae</taxon>
        <taxon>Thermococcus</taxon>
    </lineage>
</organism>
<dbReference type="KEGG" id="ton:TON_1618"/>
<dbReference type="OrthoDB" id="14434at2157"/>
<dbReference type="InterPro" id="IPR050684">
    <property type="entry name" value="HTH-Siroheme_Decarb"/>
</dbReference>
<dbReference type="GO" id="GO:0043565">
    <property type="term" value="F:sequence-specific DNA binding"/>
    <property type="evidence" value="ECO:0007669"/>
    <property type="project" value="InterPro"/>
</dbReference>
<proteinExistence type="predicted"/>
<evidence type="ECO:0000313" key="3">
    <source>
        <dbReference type="Proteomes" id="UP000002727"/>
    </source>
</evidence>
<feature type="domain" description="HTH asnC-type" evidence="1">
    <location>
        <begin position="157"/>
        <end position="216"/>
    </location>
</feature>
<dbReference type="InterPro" id="IPR000485">
    <property type="entry name" value="AsnC-type_HTH_dom"/>
</dbReference>
<sequence length="305" mass="36467">MSELNMEEIEFLVELLNKYPTESLRKIAELEGIDYYRLKRLYDKYYGEYVQVNAMYRIEKVGLRSYIAFLSVPRSELRSVAARIQQNPFMIDQTAMFGFKNGISSILHIPKEQVKYIDEMLSKYSEDYEYYEVTRYPPKKKRREFGEWKYSYDYAVLMDILKWDARTPMKEISRMLGKTRPTIRYMINKLREDGILRGFIATIDMDAHDRGVLGITSRLDEAVLEYFKDYEIMVGVLDGNKYILEWFFNSKEDLGTKLFEFSTYVEKVAIEYFDLLVDFNKNRKFQRFSQMIKKDGSGYRSILEF</sequence>
<keyword evidence="3" id="KW-1185">Reference proteome</keyword>
<dbReference type="STRING" id="523850.TON_1618"/>
<accession>B6YUC3</accession>
<dbReference type="InterPro" id="IPR036390">
    <property type="entry name" value="WH_DNA-bd_sf"/>
</dbReference>
<dbReference type="Gene3D" id="1.10.10.10">
    <property type="entry name" value="Winged helix-like DNA-binding domain superfamily/Winged helix DNA-binding domain"/>
    <property type="match status" value="1"/>
</dbReference>
<dbReference type="PROSITE" id="PS50956">
    <property type="entry name" value="HTH_ASNC_2"/>
    <property type="match status" value="1"/>
</dbReference>
<dbReference type="Pfam" id="PF13412">
    <property type="entry name" value="HTH_24"/>
    <property type="match status" value="1"/>
</dbReference>
<dbReference type="HOGENOM" id="CLU_898983_0_0_2"/>
<reference evidence="2 3" key="1">
    <citation type="journal article" date="2008" name="J. Bacteriol.">
        <title>The complete genome sequence of Thermococcus onnurineus NA1 reveals a mixed heterotrophic and carboxydotrophic metabolism.</title>
        <authorList>
            <person name="Lee H.S."/>
            <person name="Kang S.G."/>
            <person name="Bae S.S."/>
            <person name="Lim J.K."/>
            <person name="Cho Y."/>
            <person name="Kim Y.J."/>
            <person name="Jeon J.H."/>
            <person name="Cha S.S."/>
            <person name="Kwon K.K."/>
            <person name="Kim H.T."/>
            <person name="Park C.J."/>
            <person name="Lee H.W."/>
            <person name="Kim S.I."/>
            <person name="Chun J."/>
            <person name="Colwell R.R."/>
            <person name="Kim S.J."/>
            <person name="Lee J.H."/>
        </authorList>
    </citation>
    <scope>NUCLEOTIDE SEQUENCE [LARGE SCALE GENOMIC DNA]</scope>
    <source>
        <strain evidence="2 3">NA1</strain>
    </source>
</reference>
<dbReference type="PATRIC" id="fig|523850.10.peg.1632"/>
<gene>
    <name evidence="2" type="ordered locus">TON_1618</name>
</gene>
<dbReference type="RefSeq" id="WP_012572580.1">
    <property type="nucleotide sequence ID" value="NC_011529.1"/>
</dbReference>
<dbReference type="eggNOG" id="arCOG05868">
    <property type="taxonomic scope" value="Archaea"/>
</dbReference>
<dbReference type="EMBL" id="CP000855">
    <property type="protein sequence ID" value="ACJ17108.1"/>
    <property type="molecule type" value="Genomic_DNA"/>
</dbReference>
<dbReference type="SUPFAM" id="SSF46785">
    <property type="entry name" value="Winged helix' DNA-binding domain"/>
    <property type="match status" value="1"/>
</dbReference>
<dbReference type="InterPro" id="IPR036388">
    <property type="entry name" value="WH-like_DNA-bd_sf"/>
</dbReference>
<dbReference type="PANTHER" id="PTHR43413:SF4">
    <property type="entry name" value="HTH-TYPE TRANSCRIPTIONAL REGULATOR LYSM"/>
    <property type="match status" value="1"/>
</dbReference>
<evidence type="ECO:0000313" key="2">
    <source>
        <dbReference type="EMBL" id="ACJ17108.1"/>
    </source>
</evidence>
<dbReference type="GeneID" id="7018657"/>